<dbReference type="SUPFAM" id="SSF47473">
    <property type="entry name" value="EF-hand"/>
    <property type="match status" value="1"/>
</dbReference>
<dbReference type="Pfam" id="PF00387">
    <property type="entry name" value="PI-PLC-Y"/>
    <property type="match status" value="1"/>
</dbReference>
<evidence type="ECO:0000256" key="12">
    <source>
        <dbReference type="ARBA" id="ARBA00022963"/>
    </source>
</evidence>
<dbReference type="PROSITE" id="PS50004">
    <property type="entry name" value="C2"/>
    <property type="match status" value="1"/>
</dbReference>
<gene>
    <name evidence="20" type="primary">plcd4a</name>
</gene>
<evidence type="ECO:0000256" key="11">
    <source>
        <dbReference type="ARBA" id="ARBA00022837"/>
    </source>
</evidence>
<accession>A0AAZ1XFR5</accession>
<dbReference type="PROSITE" id="PS00018">
    <property type="entry name" value="EF_HAND_1"/>
    <property type="match status" value="1"/>
</dbReference>
<dbReference type="PROSITE" id="PS50008">
    <property type="entry name" value="PIPLC_Y_DOMAIN"/>
    <property type="match status" value="1"/>
</dbReference>
<evidence type="ECO:0000256" key="17">
    <source>
        <dbReference type="RuleBase" id="RU361133"/>
    </source>
</evidence>
<feature type="domain" description="C2" evidence="18">
    <location>
        <begin position="368"/>
        <end position="497"/>
    </location>
</feature>
<dbReference type="Pfam" id="PF00168">
    <property type="entry name" value="C2"/>
    <property type="match status" value="1"/>
</dbReference>
<evidence type="ECO:0000313" key="20">
    <source>
        <dbReference type="Ensembl" id="ENSOABP00000066484.1"/>
    </source>
</evidence>
<keyword evidence="12 17" id="KW-0442">Lipid degradation</keyword>
<dbReference type="SMART" id="SM00239">
    <property type="entry name" value="C2"/>
    <property type="match status" value="1"/>
</dbReference>
<dbReference type="Proteomes" id="UP000472276">
    <property type="component" value="Unassembled WGS sequence"/>
</dbReference>
<dbReference type="FunFam" id="3.20.20.190:FF:000084">
    <property type="match status" value="1"/>
</dbReference>
<dbReference type="InterPro" id="IPR000909">
    <property type="entry name" value="PLipase_C_PInositol-sp_X_dom"/>
</dbReference>
<dbReference type="CDD" id="cd00275">
    <property type="entry name" value="C2_PLC_like"/>
    <property type="match status" value="1"/>
</dbReference>
<dbReference type="PROSITE" id="PS50007">
    <property type="entry name" value="PIPLC_X_DOMAIN"/>
    <property type="match status" value="1"/>
</dbReference>
<dbReference type="SMART" id="SM00148">
    <property type="entry name" value="PLCXc"/>
    <property type="match status" value="1"/>
</dbReference>
<dbReference type="InterPro" id="IPR001192">
    <property type="entry name" value="PI-PLC_fam"/>
</dbReference>
<keyword evidence="7" id="KW-0479">Metal-binding</keyword>
<dbReference type="AlphaFoldDB" id="A0AAZ1XFR5"/>
<dbReference type="InterPro" id="IPR001711">
    <property type="entry name" value="PLipase_C_Pinositol-sp_Y"/>
</dbReference>
<sequence length="517" mass="59295">MADKSQSGTLENDEFVLFYKMLTQREDVLKVFQEYSDGQKLSQSNLEDFLREEQLEGGDIQLHAKQLIECYEPSDKGRMNAMTFDGFLMYLGSAEGSIFNPQRRGIFQDMTQPLCHYFISSSHNTYLMEDQLRGQSSVEGYIRALNRGCRCVEVDCWDGANGEPIVYHGHTFTSKILFKDVVSAVGNYAFKVSQYPVILSIENHCSVEQQRVMAHHLNHILGDRLLKTILDGKTPIRLPSPEKSKQRLSKELSDCVVYCKSVHFTSFKHSRIHSKFYEVASFTESKARKHLREAGAEFVHHNSRQLSRVYPSGFRTDSSNFNPQEMWNAGCQIVALNFQTAGEGMDVNDGLFSQNGCCGYVLKPSFMREADIRFDPEMPQKRDDYHPVVLTIQVISGQQLPKVNIKEDSIVDPLVRVEVHGVPMDQAKQETRYIENNGFNPMWYDTLHFTIHTPELAMVRFVVEDYDKTSKNDFVGQYTLPLSCMQQGTFKNAERISFFFKLCLHSNQQDGEEDRTS</sequence>
<keyword evidence="11" id="KW-0106">Calcium</keyword>
<dbReference type="Gene3D" id="1.10.238.10">
    <property type="entry name" value="EF-hand"/>
    <property type="match status" value="2"/>
</dbReference>
<evidence type="ECO:0000256" key="5">
    <source>
        <dbReference type="ARBA" id="ARBA00004496"/>
    </source>
</evidence>
<name>A0AAZ1XFR5_OREAU</name>
<dbReference type="GO" id="GO:0035556">
    <property type="term" value="P:intracellular signal transduction"/>
    <property type="evidence" value="ECO:0007669"/>
    <property type="project" value="InterPro"/>
</dbReference>
<keyword evidence="8" id="KW-0677">Repeat</keyword>
<dbReference type="GO" id="GO:0004435">
    <property type="term" value="F:phosphatidylinositol-4,5-bisphosphate phospholipase C activity"/>
    <property type="evidence" value="ECO:0007669"/>
    <property type="project" value="UniProtKB-EC"/>
</dbReference>
<dbReference type="InterPro" id="IPR017946">
    <property type="entry name" value="PLC-like_Pdiesterase_TIM-brl"/>
</dbReference>
<evidence type="ECO:0000256" key="10">
    <source>
        <dbReference type="ARBA" id="ARBA00022824"/>
    </source>
</evidence>
<evidence type="ECO:0000256" key="13">
    <source>
        <dbReference type="ARBA" id="ARBA00023098"/>
    </source>
</evidence>
<dbReference type="Gene3D" id="3.20.20.190">
    <property type="entry name" value="Phosphatidylinositol (PI) phosphodiesterase"/>
    <property type="match status" value="1"/>
</dbReference>
<dbReference type="SMART" id="SM00149">
    <property type="entry name" value="PLCYc"/>
    <property type="match status" value="1"/>
</dbReference>
<dbReference type="InterPro" id="IPR035892">
    <property type="entry name" value="C2_domain_sf"/>
</dbReference>
<evidence type="ECO:0000256" key="14">
    <source>
        <dbReference type="ARBA" id="ARBA00023136"/>
    </source>
</evidence>
<evidence type="ECO:0000259" key="19">
    <source>
        <dbReference type="PROSITE" id="PS50008"/>
    </source>
</evidence>
<dbReference type="Ensembl" id="ENSOABT00000075928.1">
    <property type="protein sequence ID" value="ENSOABP00000066484.1"/>
    <property type="gene ID" value="ENSOABG00000020447.2"/>
</dbReference>
<dbReference type="SUPFAM" id="SSF51695">
    <property type="entry name" value="PLC-like phosphodiesterases"/>
    <property type="match status" value="1"/>
</dbReference>
<keyword evidence="10" id="KW-0256">Endoplasmic reticulum</keyword>
<keyword evidence="13 17" id="KW-0443">Lipid metabolism</keyword>
<dbReference type="Pfam" id="PF00388">
    <property type="entry name" value="PI-PLC-X"/>
    <property type="match status" value="1"/>
</dbReference>
<evidence type="ECO:0000256" key="4">
    <source>
        <dbReference type="ARBA" id="ARBA00004240"/>
    </source>
</evidence>
<organism evidence="20 21">
    <name type="scientific">Oreochromis aureus</name>
    <name type="common">Israeli tilapia</name>
    <name type="synonym">Chromis aureus</name>
    <dbReference type="NCBI Taxonomy" id="47969"/>
    <lineage>
        <taxon>Eukaryota</taxon>
        <taxon>Metazoa</taxon>
        <taxon>Chordata</taxon>
        <taxon>Craniata</taxon>
        <taxon>Vertebrata</taxon>
        <taxon>Euteleostomi</taxon>
        <taxon>Actinopterygii</taxon>
        <taxon>Neopterygii</taxon>
        <taxon>Teleostei</taxon>
        <taxon>Neoteleostei</taxon>
        <taxon>Acanthomorphata</taxon>
        <taxon>Ovalentaria</taxon>
        <taxon>Cichlomorphae</taxon>
        <taxon>Cichliformes</taxon>
        <taxon>Cichlidae</taxon>
        <taxon>African cichlids</taxon>
        <taxon>Pseudocrenilabrinae</taxon>
        <taxon>Oreochromini</taxon>
        <taxon>Oreochromis</taxon>
    </lineage>
</organism>
<dbReference type="GO" id="GO:0046872">
    <property type="term" value="F:metal ion binding"/>
    <property type="evidence" value="ECO:0007669"/>
    <property type="project" value="UniProtKB-KW"/>
</dbReference>
<comment type="subcellular location">
    <subcellularLocation>
        <location evidence="5">Cytoplasm</location>
    </subcellularLocation>
    <subcellularLocation>
        <location evidence="4">Endoplasmic reticulum</location>
    </subcellularLocation>
    <subcellularLocation>
        <location evidence="3">Membrane</location>
        <topology evidence="3">Peripheral membrane protein</topology>
    </subcellularLocation>
    <subcellularLocation>
        <location evidence="2">Nucleus</location>
    </subcellularLocation>
</comment>
<dbReference type="Gene3D" id="2.60.40.150">
    <property type="entry name" value="C2 domain"/>
    <property type="match status" value="1"/>
</dbReference>
<feature type="domain" description="PI-PLC Y-box" evidence="19">
    <location>
        <begin position="252"/>
        <end position="368"/>
    </location>
</feature>
<evidence type="ECO:0000256" key="8">
    <source>
        <dbReference type="ARBA" id="ARBA00022737"/>
    </source>
</evidence>
<dbReference type="PANTHER" id="PTHR10336:SF31">
    <property type="entry name" value="1-PHOSPHATIDYLINOSITOL 4,5-BISPHOSPHATE PHOSPHODIESTERASE DELTA-4"/>
    <property type="match status" value="1"/>
</dbReference>
<dbReference type="InterPro" id="IPR018247">
    <property type="entry name" value="EF_Hand_1_Ca_BS"/>
</dbReference>
<keyword evidence="15" id="KW-0807">Transducer</keyword>
<evidence type="ECO:0000256" key="3">
    <source>
        <dbReference type="ARBA" id="ARBA00004170"/>
    </source>
</evidence>
<dbReference type="EC" id="3.1.4.11" evidence="17"/>
<dbReference type="GO" id="GO:0005634">
    <property type="term" value="C:nucleus"/>
    <property type="evidence" value="ECO:0007669"/>
    <property type="project" value="UniProtKB-SubCell"/>
</dbReference>
<dbReference type="SUPFAM" id="SSF49562">
    <property type="entry name" value="C2 domain (Calcium/lipid-binding domain, CaLB)"/>
    <property type="match status" value="1"/>
</dbReference>
<dbReference type="InterPro" id="IPR011992">
    <property type="entry name" value="EF-hand-dom_pair"/>
</dbReference>
<evidence type="ECO:0000256" key="1">
    <source>
        <dbReference type="ARBA" id="ARBA00001195"/>
    </source>
</evidence>
<dbReference type="InterPro" id="IPR015359">
    <property type="entry name" value="PLC_EF-hand-like"/>
</dbReference>
<dbReference type="GO" id="GO:0005783">
    <property type="term" value="C:endoplasmic reticulum"/>
    <property type="evidence" value="ECO:0007669"/>
    <property type="project" value="UniProtKB-SubCell"/>
</dbReference>
<dbReference type="FunFam" id="1.10.238.10:FF:000005">
    <property type="entry name" value="Phosphoinositide phospholipase C"/>
    <property type="match status" value="1"/>
</dbReference>
<proteinExistence type="predicted"/>
<keyword evidence="16" id="KW-0539">Nucleus</keyword>
<dbReference type="Pfam" id="PF09279">
    <property type="entry name" value="EF-hand_like"/>
    <property type="match status" value="1"/>
</dbReference>
<keyword evidence="14" id="KW-0472">Membrane</keyword>
<dbReference type="GO" id="GO:0016042">
    <property type="term" value="P:lipid catabolic process"/>
    <property type="evidence" value="ECO:0007669"/>
    <property type="project" value="UniProtKB-KW"/>
</dbReference>
<evidence type="ECO:0000256" key="2">
    <source>
        <dbReference type="ARBA" id="ARBA00004123"/>
    </source>
</evidence>
<dbReference type="PRINTS" id="PR00390">
    <property type="entry name" value="PHPHLIPASEC"/>
</dbReference>
<dbReference type="GO" id="GO:0005886">
    <property type="term" value="C:plasma membrane"/>
    <property type="evidence" value="ECO:0007669"/>
    <property type="project" value="TreeGrafter"/>
</dbReference>
<evidence type="ECO:0000313" key="21">
    <source>
        <dbReference type="Proteomes" id="UP000472276"/>
    </source>
</evidence>
<protein>
    <recommendedName>
        <fullName evidence="17">Phosphoinositide phospholipase C</fullName>
        <ecNumber evidence="17">3.1.4.11</ecNumber>
    </recommendedName>
</protein>
<evidence type="ECO:0000256" key="9">
    <source>
        <dbReference type="ARBA" id="ARBA00022801"/>
    </source>
</evidence>
<evidence type="ECO:0000256" key="6">
    <source>
        <dbReference type="ARBA" id="ARBA00022490"/>
    </source>
</evidence>
<evidence type="ECO:0000256" key="7">
    <source>
        <dbReference type="ARBA" id="ARBA00022723"/>
    </source>
</evidence>
<comment type="catalytic activity">
    <reaction evidence="1 17">
        <text>a 1,2-diacyl-sn-glycero-3-phospho-(1D-myo-inositol-4,5-bisphosphate) + H2O = 1D-myo-inositol 1,4,5-trisphosphate + a 1,2-diacyl-sn-glycerol + H(+)</text>
        <dbReference type="Rhea" id="RHEA:33179"/>
        <dbReference type="ChEBI" id="CHEBI:15377"/>
        <dbReference type="ChEBI" id="CHEBI:15378"/>
        <dbReference type="ChEBI" id="CHEBI:17815"/>
        <dbReference type="ChEBI" id="CHEBI:58456"/>
        <dbReference type="ChEBI" id="CHEBI:203600"/>
        <dbReference type="EC" id="3.1.4.11"/>
    </reaction>
</comment>
<keyword evidence="21" id="KW-1185">Reference proteome</keyword>
<evidence type="ECO:0000256" key="15">
    <source>
        <dbReference type="ARBA" id="ARBA00023224"/>
    </source>
</evidence>
<keyword evidence="6" id="KW-0963">Cytoplasm</keyword>
<dbReference type="InterPro" id="IPR000008">
    <property type="entry name" value="C2_dom"/>
</dbReference>
<reference evidence="20" key="2">
    <citation type="submission" date="2025-08" db="UniProtKB">
        <authorList>
            <consortium name="Ensembl"/>
        </authorList>
    </citation>
    <scope>IDENTIFICATION</scope>
</reference>
<dbReference type="PANTHER" id="PTHR10336">
    <property type="entry name" value="PHOSPHOINOSITIDE-SPECIFIC PHOSPHOLIPASE C FAMILY PROTEIN"/>
    <property type="match status" value="1"/>
</dbReference>
<reference evidence="20" key="3">
    <citation type="submission" date="2025-09" db="UniProtKB">
        <authorList>
            <consortium name="Ensembl"/>
        </authorList>
    </citation>
    <scope>IDENTIFICATION</scope>
</reference>
<evidence type="ECO:0000259" key="18">
    <source>
        <dbReference type="PROSITE" id="PS50004"/>
    </source>
</evidence>
<reference evidence="21" key="1">
    <citation type="submission" date="2020-03" db="EMBL/GenBank/DDBJ databases">
        <title>Evolution of repeat sequences and sex chromosomes of tilapia species revealed by chromosome-level genomes.</title>
        <authorList>
            <person name="Xu L."/>
            <person name="Tao W."/>
            <person name="Wang D."/>
            <person name="Zhou Q."/>
        </authorList>
    </citation>
    <scope>NUCLEOTIDE SEQUENCE [LARGE SCALE GENOMIC DNA]</scope>
    <source>
        <strain evidence="21">Israel</strain>
    </source>
</reference>
<evidence type="ECO:0000256" key="16">
    <source>
        <dbReference type="ARBA" id="ARBA00023242"/>
    </source>
</evidence>
<keyword evidence="9 17" id="KW-0378">Hydrolase</keyword>